<feature type="region of interest" description="Disordered" evidence="1">
    <location>
        <begin position="313"/>
        <end position="340"/>
    </location>
</feature>
<evidence type="ECO:0000256" key="1">
    <source>
        <dbReference type="SAM" id="MobiDB-lite"/>
    </source>
</evidence>
<accession>A0A448WPF5</accession>
<sequence>MTPGKLGLSTLSSSPVGGSSGCLNGTQLACNLGPGSGNSLGSVGTNGISSPLDPSLAPMDEHAWAELHSRLASDPRITQGRHWTQYREAREWTRATCALMSAVFTRDQMATCTVLGRGGGGGGNNIVNCIGAMHDSSTGAVVSTSIPPNSSHQPRPRLPSQMIPPVHRIVAFDHVVSLDLYMLATLAYIETRIRSMGLLVLRSLRNFYCIVLTILLIPSSTPQFHSATIHRQFNIPPSKVRARMAQKCKDERRMRFGAKEPATSVSPGAPVQSANSSVPRLRLHQQQQSQQHHLLLQQQQPSLDNQIRAHPLSAQPDQHASTPSGQDLTTSSLAGSSVVSGQAIKAGI</sequence>
<feature type="region of interest" description="Disordered" evidence="1">
    <location>
        <begin position="258"/>
        <end position="294"/>
    </location>
</feature>
<proteinExistence type="predicted"/>
<name>A0A448WPF5_9PLAT</name>
<dbReference type="EMBL" id="CAAALY010029451">
    <property type="protein sequence ID" value="VEL16678.1"/>
    <property type="molecule type" value="Genomic_DNA"/>
</dbReference>
<dbReference type="OrthoDB" id="6287175at2759"/>
<evidence type="ECO:0000313" key="3">
    <source>
        <dbReference type="Proteomes" id="UP000784294"/>
    </source>
</evidence>
<evidence type="ECO:0000313" key="2">
    <source>
        <dbReference type="EMBL" id="VEL16678.1"/>
    </source>
</evidence>
<reference evidence="2" key="1">
    <citation type="submission" date="2018-11" db="EMBL/GenBank/DDBJ databases">
        <authorList>
            <consortium name="Pathogen Informatics"/>
        </authorList>
    </citation>
    <scope>NUCLEOTIDE SEQUENCE</scope>
</reference>
<organism evidence="2 3">
    <name type="scientific">Protopolystoma xenopodis</name>
    <dbReference type="NCBI Taxonomy" id="117903"/>
    <lineage>
        <taxon>Eukaryota</taxon>
        <taxon>Metazoa</taxon>
        <taxon>Spiralia</taxon>
        <taxon>Lophotrochozoa</taxon>
        <taxon>Platyhelminthes</taxon>
        <taxon>Monogenea</taxon>
        <taxon>Polyopisthocotylea</taxon>
        <taxon>Polystomatidea</taxon>
        <taxon>Polystomatidae</taxon>
        <taxon>Protopolystoma</taxon>
    </lineage>
</organism>
<feature type="compositionally biased region" description="Polar residues" evidence="1">
    <location>
        <begin position="315"/>
        <end position="340"/>
    </location>
</feature>
<keyword evidence="3" id="KW-1185">Reference proteome</keyword>
<dbReference type="Proteomes" id="UP000784294">
    <property type="component" value="Unassembled WGS sequence"/>
</dbReference>
<gene>
    <name evidence="2" type="ORF">PXEA_LOCUS10118</name>
</gene>
<comment type="caution">
    <text evidence="2">The sequence shown here is derived from an EMBL/GenBank/DDBJ whole genome shotgun (WGS) entry which is preliminary data.</text>
</comment>
<dbReference type="AlphaFoldDB" id="A0A448WPF5"/>
<dbReference type="PROSITE" id="PS51257">
    <property type="entry name" value="PROKAR_LIPOPROTEIN"/>
    <property type="match status" value="1"/>
</dbReference>
<feature type="compositionally biased region" description="Low complexity" evidence="1">
    <location>
        <begin position="284"/>
        <end position="294"/>
    </location>
</feature>
<protein>
    <submittedName>
        <fullName evidence="2">Uncharacterized protein</fullName>
    </submittedName>
</protein>